<reference evidence="1 2" key="1">
    <citation type="journal article" date="2017" name="Int. J. Syst. Evol. Microbiol.">
        <title>Mycobacterium talmoniae sp. nov., a slowly growing mycobacterium isolated from human respiratory samples.</title>
        <authorList>
            <person name="Davidson R.M."/>
            <person name="DeGroote M.A."/>
            <person name="Marola J.L."/>
            <person name="Buss S."/>
            <person name="Jones V."/>
            <person name="McNeil M.R."/>
            <person name="Freifeld A.G."/>
            <person name="Elaine Epperson L."/>
            <person name="Hasan N.A."/>
            <person name="Jackson M."/>
            <person name="Iwen P.C."/>
            <person name="Salfinger M."/>
            <person name="Strong M."/>
        </authorList>
    </citation>
    <scope>NUCLEOTIDE SEQUENCE [LARGE SCALE GENOMIC DNA]</scope>
    <source>
        <strain evidence="1 2">ATCC BAA-2683</strain>
    </source>
</reference>
<gene>
    <name evidence="1" type="ORF">C1Y40_04628</name>
</gene>
<dbReference type="Gene3D" id="3.40.50.1820">
    <property type="entry name" value="alpha/beta hydrolase"/>
    <property type="match status" value="1"/>
</dbReference>
<evidence type="ECO:0000313" key="2">
    <source>
        <dbReference type="Proteomes" id="UP000238296"/>
    </source>
</evidence>
<dbReference type="AlphaFoldDB" id="A0A2S8BEX7"/>
<evidence type="ECO:0000313" key="1">
    <source>
        <dbReference type="EMBL" id="PQM45202.1"/>
    </source>
</evidence>
<dbReference type="InterPro" id="IPR029058">
    <property type="entry name" value="AB_hydrolase_fold"/>
</dbReference>
<dbReference type="EMBL" id="PPEA01000660">
    <property type="protein sequence ID" value="PQM45202.1"/>
    <property type="molecule type" value="Genomic_DNA"/>
</dbReference>
<protein>
    <recommendedName>
        <fullName evidence="3">PE-PPE domain-containing protein</fullName>
    </recommendedName>
</protein>
<dbReference type="Proteomes" id="UP000238296">
    <property type="component" value="Unassembled WGS sequence"/>
</dbReference>
<comment type="caution">
    <text evidence="1">The sequence shown here is derived from an EMBL/GenBank/DDBJ whole genome shotgun (WGS) entry which is preliminary data.</text>
</comment>
<proteinExistence type="predicted"/>
<sequence length="332" mass="33508">MSWGALAANVAGTRNVAHAVLTFCGTWGMPGTQYPSDVVNGLAEFVDDGLCYEVPVPYPAAFGPIGGPAGSPSYQESVQTAVDWALAWIKANPLQTFAMGSYSQGAEAASRVLIELQSGSLTGYAHNFIGGYSFGNPCRGAGFHAPTIADPGGRGISSVNMTALPTIDGRVVWADYVHSPANGDAGLDMYASVPDNAVGTDMTLVYTTATNVQLHDLGALATTIVNALVAGVGDLGLLTTSTAALITTPASQLLPTLSGLLSDTGAPTNIAVGGVDAIKAAICGIEFLAAPGGPTGPHISYLGELPGYSNLVADAVGFLHGLATAVPARTAA</sequence>
<name>A0A2S8BEX7_9MYCO</name>
<organism evidence="1 2">
    <name type="scientific">Mycobacterium talmoniae</name>
    <dbReference type="NCBI Taxonomy" id="1858794"/>
    <lineage>
        <taxon>Bacteria</taxon>
        <taxon>Bacillati</taxon>
        <taxon>Actinomycetota</taxon>
        <taxon>Actinomycetes</taxon>
        <taxon>Mycobacteriales</taxon>
        <taxon>Mycobacteriaceae</taxon>
        <taxon>Mycobacterium</taxon>
    </lineage>
</organism>
<accession>A0A2S8BEX7</accession>
<evidence type="ECO:0008006" key="3">
    <source>
        <dbReference type="Google" id="ProtNLM"/>
    </source>
</evidence>
<dbReference type="SUPFAM" id="SSF53474">
    <property type="entry name" value="alpha/beta-Hydrolases"/>
    <property type="match status" value="1"/>
</dbReference>